<dbReference type="InterPro" id="IPR046450">
    <property type="entry name" value="PA_dom_sf"/>
</dbReference>
<keyword evidence="2 10" id="KW-0812">Transmembrane</keyword>
<protein>
    <submittedName>
        <fullName evidence="12">6084_t:CDS:1</fullName>
    </submittedName>
</protein>
<proteinExistence type="predicted"/>
<dbReference type="Gene3D" id="3.50.30.30">
    <property type="match status" value="1"/>
</dbReference>
<dbReference type="SMART" id="SM00184">
    <property type="entry name" value="RING"/>
    <property type="match status" value="1"/>
</dbReference>
<reference evidence="12" key="1">
    <citation type="submission" date="2021-06" db="EMBL/GenBank/DDBJ databases">
        <authorList>
            <person name="Kallberg Y."/>
            <person name="Tangrot J."/>
            <person name="Rosling A."/>
        </authorList>
    </citation>
    <scope>NUCLEOTIDE SEQUENCE</scope>
    <source>
        <strain evidence="12">BR232B</strain>
    </source>
</reference>
<evidence type="ECO:0000313" key="13">
    <source>
        <dbReference type="Proteomes" id="UP000789739"/>
    </source>
</evidence>
<dbReference type="SUPFAM" id="SSF57850">
    <property type="entry name" value="RING/U-box"/>
    <property type="match status" value="1"/>
</dbReference>
<evidence type="ECO:0000256" key="2">
    <source>
        <dbReference type="ARBA" id="ARBA00022692"/>
    </source>
</evidence>
<evidence type="ECO:0000313" key="12">
    <source>
        <dbReference type="EMBL" id="CAG8457212.1"/>
    </source>
</evidence>
<organism evidence="12 13">
    <name type="scientific">Paraglomus brasilianum</name>
    <dbReference type="NCBI Taxonomy" id="144538"/>
    <lineage>
        <taxon>Eukaryota</taxon>
        <taxon>Fungi</taxon>
        <taxon>Fungi incertae sedis</taxon>
        <taxon>Mucoromycota</taxon>
        <taxon>Glomeromycotina</taxon>
        <taxon>Glomeromycetes</taxon>
        <taxon>Paraglomerales</taxon>
        <taxon>Paraglomeraceae</taxon>
        <taxon>Paraglomus</taxon>
    </lineage>
</organism>
<dbReference type="EMBL" id="CAJVPI010000018">
    <property type="protein sequence ID" value="CAG8457212.1"/>
    <property type="molecule type" value="Genomic_DNA"/>
</dbReference>
<evidence type="ECO:0000256" key="9">
    <source>
        <dbReference type="SAM" id="MobiDB-lite"/>
    </source>
</evidence>
<evidence type="ECO:0000256" key="4">
    <source>
        <dbReference type="ARBA" id="ARBA00022771"/>
    </source>
</evidence>
<evidence type="ECO:0000256" key="6">
    <source>
        <dbReference type="ARBA" id="ARBA00022989"/>
    </source>
</evidence>
<dbReference type="SUPFAM" id="SSF52025">
    <property type="entry name" value="PA domain"/>
    <property type="match status" value="1"/>
</dbReference>
<feature type="compositionally biased region" description="Low complexity" evidence="9">
    <location>
        <begin position="376"/>
        <end position="387"/>
    </location>
</feature>
<dbReference type="PANTHER" id="PTHR46539">
    <property type="entry name" value="E3 UBIQUITIN-PROTEIN LIGASE ATL42"/>
    <property type="match status" value="1"/>
</dbReference>
<dbReference type="Pfam" id="PF02225">
    <property type="entry name" value="PA"/>
    <property type="match status" value="1"/>
</dbReference>
<dbReference type="InterPro" id="IPR013083">
    <property type="entry name" value="Znf_RING/FYVE/PHD"/>
</dbReference>
<dbReference type="PANTHER" id="PTHR46539:SF1">
    <property type="entry name" value="E3 UBIQUITIN-PROTEIN LIGASE ATL42"/>
    <property type="match status" value="1"/>
</dbReference>
<feature type="compositionally biased region" description="Polar residues" evidence="9">
    <location>
        <begin position="334"/>
        <end position="353"/>
    </location>
</feature>
<evidence type="ECO:0000256" key="3">
    <source>
        <dbReference type="ARBA" id="ARBA00022723"/>
    </source>
</evidence>
<evidence type="ECO:0000256" key="7">
    <source>
        <dbReference type="ARBA" id="ARBA00023136"/>
    </source>
</evidence>
<dbReference type="CDD" id="cd16454">
    <property type="entry name" value="RING-H2_PA-TM-RING"/>
    <property type="match status" value="1"/>
</dbReference>
<dbReference type="OrthoDB" id="8062037at2759"/>
<evidence type="ECO:0000256" key="5">
    <source>
        <dbReference type="ARBA" id="ARBA00022833"/>
    </source>
</evidence>
<feature type="transmembrane region" description="Helical" evidence="10">
    <location>
        <begin position="182"/>
        <end position="201"/>
    </location>
</feature>
<comment type="subcellular location">
    <subcellularLocation>
        <location evidence="1">Membrane</location>
        <topology evidence="1">Single-pass membrane protein</topology>
    </subcellularLocation>
</comment>
<comment type="caution">
    <text evidence="12">The sequence shown here is derived from an EMBL/GenBank/DDBJ whole genome shotgun (WGS) entry which is preliminary data.</text>
</comment>
<accession>A0A9N8YZ28</accession>
<keyword evidence="13" id="KW-1185">Reference proteome</keyword>
<keyword evidence="5" id="KW-0862">Zinc</keyword>
<feature type="domain" description="RING-type" evidence="11">
    <location>
        <begin position="263"/>
        <end position="305"/>
    </location>
</feature>
<keyword evidence="7 10" id="KW-0472">Membrane</keyword>
<dbReference type="Proteomes" id="UP000789739">
    <property type="component" value="Unassembled WGS sequence"/>
</dbReference>
<dbReference type="PROSITE" id="PS50089">
    <property type="entry name" value="ZF_RING_2"/>
    <property type="match status" value="1"/>
</dbReference>
<gene>
    <name evidence="12" type="ORF">PBRASI_LOCUS382</name>
</gene>
<dbReference type="GO" id="GO:0008270">
    <property type="term" value="F:zinc ion binding"/>
    <property type="evidence" value="ECO:0007669"/>
    <property type="project" value="UniProtKB-KW"/>
</dbReference>
<keyword evidence="4 8" id="KW-0863">Zinc-finger</keyword>
<keyword evidence="3" id="KW-0479">Metal-binding</keyword>
<evidence type="ECO:0000256" key="8">
    <source>
        <dbReference type="PROSITE-ProRule" id="PRU00175"/>
    </source>
</evidence>
<dbReference type="AlphaFoldDB" id="A0A9N8YZ28"/>
<dbReference type="Pfam" id="PF13639">
    <property type="entry name" value="zf-RING_2"/>
    <property type="match status" value="1"/>
</dbReference>
<dbReference type="GO" id="GO:0016020">
    <property type="term" value="C:membrane"/>
    <property type="evidence" value="ECO:0007669"/>
    <property type="project" value="UniProtKB-SubCell"/>
</dbReference>
<keyword evidence="6 10" id="KW-1133">Transmembrane helix</keyword>
<evidence type="ECO:0000256" key="1">
    <source>
        <dbReference type="ARBA" id="ARBA00004167"/>
    </source>
</evidence>
<evidence type="ECO:0000256" key="10">
    <source>
        <dbReference type="SAM" id="Phobius"/>
    </source>
</evidence>
<dbReference type="InterPro" id="IPR003137">
    <property type="entry name" value="PA_domain"/>
</dbReference>
<evidence type="ECO:0000259" key="11">
    <source>
        <dbReference type="PROSITE" id="PS50089"/>
    </source>
</evidence>
<sequence length="406" mass="44617">MIYSHHPALTDNLAEIVEYFGTITADPQNSSATVVVNDPTGLEIPQVNIKQIKNTSDESVWGVLTDYKLGCDSSPANITSKLKSKYVALIQRGGGCNFADKIQNAIQAGFSGAIIYDNNNGTNSDINSPNSKVNILAYYVDNLTGTELLSDLNNTTAVTVVSVQMGLNNSFSTPSTAQKDHVSVLFFVLFLFAIVAMYLCFRLRRNGERRRNPHGVIPLPLVQILSNPNNINRLDADTLAKMKTCPFNEKSLADESLQQYQTCAICIEDFDEKDMIRELPCGHIYHVQCIDPWLLQTSTVCPTCKHDCSESTAEPATISVNDCLTSDQNSIVTNTQNDDPINDSNATASNLASLTPPPAAHVRSSSSINNDERPTSSRTSESGSNNSYTLPRRNHRIKDVTTFWRL</sequence>
<dbReference type="Gene3D" id="3.30.40.10">
    <property type="entry name" value="Zinc/RING finger domain, C3HC4 (zinc finger)"/>
    <property type="match status" value="1"/>
</dbReference>
<name>A0A9N8YZ28_9GLOM</name>
<feature type="region of interest" description="Disordered" evidence="9">
    <location>
        <begin position="334"/>
        <end position="393"/>
    </location>
</feature>
<dbReference type="InterPro" id="IPR001841">
    <property type="entry name" value="Znf_RING"/>
</dbReference>